<dbReference type="SMART" id="SM00342">
    <property type="entry name" value="HTH_ARAC"/>
    <property type="match status" value="1"/>
</dbReference>
<dbReference type="STRING" id="1402135.SAMN05444149_105456"/>
<proteinExistence type="predicted"/>
<reference evidence="6 7" key="1">
    <citation type="submission" date="2017-07" db="EMBL/GenBank/DDBJ databases">
        <title>Genome Sequence of Sulfitobacter pseudonitzschiae Strain SMR1 Isolated from a culture of the Diatom Skeletonema marinoi.</title>
        <authorList>
            <person name="Topel M."/>
            <person name="Pinder M.I.M."/>
            <person name="Johansson O.N."/>
            <person name="Kourtchenko O."/>
            <person name="Godhe A."/>
            <person name="Clarke A.K."/>
        </authorList>
    </citation>
    <scope>NUCLEOTIDE SEQUENCE [LARGE SCALE GENOMIC DNA]</scope>
    <source>
        <strain evidence="6 7">SMR1</strain>
    </source>
</reference>
<dbReference type="InterPro" id="IPR018062">
    <property type="entry name" value="HTH_AraC-typ_CS"/>
</dbReference>
<sequence length="285" mass="31091">MGIYALDIAITGYWHIDGPMTLGAIRISTISPAGGAHDWRWTLAHDLPYHLLIWTTRGQGRLLLNGTRRGVGAHNAIFVPADELFALELSRQSLGLMAIIPVGTDVRLPQTPRQLRLRETGPISELTGFLDAAQREATAQRSLTQDALDGYMALVSVWLRRQMAEDDHLPQKLNGAARLSARFCARVAQHYANGMSVAEHAQELGVTGTHLARACKAATGHTAADILSQRILHAARTALTDTDVPMQDIARHLGFGSAAYFTRYIQTQTGKTPSQLRKSGITRGT</sequence>
<accession>A0A221K0K3</accession>
<dbReference type="PANTHER" id="PTHR46796">
    <property type="entry name" value="HTH-TYPE TRANSCRIPTIONAL ACTIVATOR RHAS-RELATED"/>
    <property type="match status" value="1"/>
</dbReference>
<keyword evidence="2" id="KW-0238">DNA-binding</keyword>
<dbReference type="Gene3D" id="1.10.10.60">
    <property type="entry name" value="Homeodomain-like"/>
    <property type="match status" value="1"/>
</dbReference>
<dbReference type="GO" id="GO:0003700">
    <property type="term" value="F:DNA-binding transcription factor activity"/>
    <property type="evidence" value="ECO:0007669"/>
    <property type="project" value="InterPro"/>
</dbReference>
<evidence type="ECO:0000256" key="4">
    <source>
        <dbReference type="ARBA" id="ARBA00023163"/>
    </source>
</evidence>
<evidence type="ECO:0000313" key="7">
    <source>
        <dbReference type="Proteomes" id="UP000199754"/>
    </source>
</evidence>
<dbReference type="AlphaFoldDB" id="A0A221K0K3"/>
<dbReference type="InterPro" id="IPR050204">
    <property type="entry name" value="AraC_XylS_family_regulators"/>
</dbReference>
<name>A0A221K0K3_9RHOB</name>
<keyword evidence="7" id="KW-1185">Reference proteome</keyword>
<dbReference type="InterPro" id="IPR037923">
    <property type="entry name" value="HTH-like"/>
</dbReference>
<gene>
    <name evidence="6" type="primary">soxS</name>
    <name evidence="6" type="ORF">SULPSESMR1_01714</name>
</gene>
<feature type="domain" description="HTH araC/xylS-type" evidence="5">
    <location>
        <begin position="181"/>
        <end position="279"/>
    </location>
</feature>
<keyword evidence="1" id="KW-0805">Transcription regulation</keyword>
<evidence type="ECO:0000256" key="3">
    <source>
        <dbReference type="ARBA" id="ARBA00023159"/>
    </source>
</evidence>
<dbReference type="PROSITE" id="PS01124">
    <property type="entry name" value="HTH_ARAC_FAMILY_2"/>
    <property type="match status" value="1"/>
</dbReference>
<dbReference type="EMBL" id="CP022415">
    <property type="protein sequence ID" value="ASM72525.1"/>
    <property type="molecule type" value="Genomic_DNA"/>
</dbReference>
<dbReference type="GO" id="GO:0043565">
    <property type="term" value="F:sequence-specific DNA binding"/>
    <property type="evidence" value="ECO:0007669"/>
    <property type="project" value="InterPro"/>
</dbReference>
<dbReference type="InterPro" id="IPR018060">
    <property type="entry name" value="HTH_AraC"/>
</dbReference>
<evidence type="ECO:0000313" key="6">
    <source>
        <dbReference type="EMBL" id="ASM72525.1"/>
    </source>
</evidence>
<organism evidence="6 7">
    <name type="scientific">Pseudosulfitobacter pseudonitzschiae</name>
    <dbReference type="NCBI Taxonomy" id="1402135"/>
    <lineage>
        <taxon>Bacteria</taxon>
        <taxon>Pseudomonadati</taxon>
        <taxon>Pseudomonadota</taxon>
        <taxon>Alphaproteobacteria</taxon>
        <taxon>Rhodobacterales</taxon>
        <taxon>Roseobacteraceae</taxon>
        <taxon>Pseudosulfitobacter</taxon>
    </lineage>
</organism>
<dbReference type="SUPFAM" id="SSF51215">
    <property type="entry name" value="Regulatory protein AraC"/>
    <property type="match status" value="1"/>
</dbReference>
<evidence type="ECO:0000256" key="2">
    <source>
        <dbReference type="ARBA" id="ARBA00023125"/>
    </source>
</evidence>
<dbReference type="Proteomes" id="UP000199754">
    <property type="component" value="Chromosome"/>
</dbReference>
<dbReference type="InterPro" id="IPR009057">
    <property type="entry name" value="Homeodomain-like_sf"/>
</dbReference>
<evidence type="ECO:0000259" key="5">
    <source>
        <dbReference type="PROSITE" id="PS01124"/>
    </source>
</evidence>
<dbReference type="SUPFAM" id="SSF46689">
    <property type="entry name" value="Homeodomain-like"/>
    <property type="match status" value="1"/>
</dbReference>
<protein>
    <submittedName>
        <fullName evidence="6">Regulatory protein SoxS</fullName>
    </submittedName>
</protein>
<evidence type="ECO:0000256" key="1">
    <source>
        <dbReference type="ARBA" id="ARBA00023015"/>
    </source>
</evidence>
<dbReference type="Pfam" id="PF12833">
    <property type="entry name" value="HTH_18"/>
    <property type="match status" value="1"/>
</dbReference>
<dbReference type="PROSITE" id="PS00041">
    <property type="entry name" value="HTH_ARAC_FAMILY_1"/>
    <property type="match status" value="1"/>
</dbReference>
<keyword evidence="3" id="KW-0010">Activator</keyword>
<keyword evidence="4" id="KW-0804">Transcription</keyword>
<dbReference type="KEGG" id="spse:SULPSESMR1_01714"/>